<organism evidence="2 3">
    <name type="scientific">Acidaminococcus intestini</name>
    <dbReference type="NCBI Taxonomy" id="187327"/>
    <lineage>
        <taxon>Bacteria</taxon>
        <taxon>Bacillati</taxon>
        <taxon>Bacillota</taxon>
        <taxon>Negativicutes</taxon>
        <taxon>Acidaminococcales</taxon>
        <taxon>Acidaminococcaceae</taxon>
        <taxon>Acidaminococcus</taxon>
    </lineage>
</organism>
<reference evidence="2" key="1">
    <citation type="submission" date="2021-02" db="EMBL/GenBank/DDBJ databases">
        <title>Infant gut strain persistence is associated with maternal origin, phylogeny, and functional potential including surface adhesion and iron acquisition.</title>
        <authorList>
            <person name="Lou Y.C."/>
        </authorList>
    </citation>
    <scope>NUCLEOTIDE SEQUENCE</scope>
    <source>
        <strain evidence="2">L3_106_000M1_dasL3_106_000M1_concoct_15</strain>
    </source>
</reference>
<comment type="caution">
    <text evidence="2">The sequence shown here is derived from an EMBL/GenBank/DDBJ whole genome shotgun (WGS) entry which is preliminary data.</text>
</comment>
<evidence type="ECO:0000256" key="1">
    <source>
        <dbReference type="SAM" id="MobiDB-lite"/>
    </source>
</evidence>
<dbReference type="Proteomes" id="UP000754226">
    <property type="component" value="Unassembled WGS sequence"/>
</dbReference>
<protein>
    <submittedName>
        <fullName evidence="2">Uncharacterized protein</fullName>
    </submittedName>
</protein>
<dbReference type="EMBL" id="JAGZCZ010000004">
    <property type="protein sequence ID" value="MBS5519422.1"/>
    <property type="molecule type" value="Genomic_DNA"/>
</dbReference>
<gene>
    <name evidence="2" type="ORF">KHX13_03675</name>
</gene>
<accession>A0A943EK77</accession>
<feature type="region of interest" description="Disordered" evidence="1">
    <location>
        <begin position="39"/>
        <end position="62"/>
    </location>
</feature>
<sequence length="62" mass="7704">MEQLIYQCDDGHGDYNRSYESHFEIDYADYSTDHRENNFRNYENKVPRSKKERVRNILNHYE</sequence>
<evidence type="ECO:0000313" key="3">
    <source>
        <dbReference type="Proteomes" id="UP000754226"/>
    </source>
</evidence>
<proteinExistence type="predicted"/>
<evidence type="ECO:0000313" key="2">
    <source>
        <dbReference type="EMBL" id="MBS5519422.1"/>
    </source>
</evidence>
<name>A0A943EK77_9FIRM</name>
<dbReference type="AlphaFoldDB" id="A0A943EK77"/>